<feature type="domain" description="Large ribosomal subunit protein mL44 endonuclease" evidence="9">
    <location>
        <begin position="53"/>
        <end position="185"/>
    </location>
</feature>
<name>A0A9D4NAC2_DREPO</name>
<evidence type="ECO:0000256" key="1">
    <source>
        <dbReference type="ARBA" id="ARBA00004173"/>
    </source>
</evidence>
<evidence type="ECO:0000313" key="11">
    <source>
        <dbReference type="Proteomes" id="UP000828390"/>
    </source>
</evidence>
<comment type="subcellular location">
    <subcellularLocation>
        <location evidence="1">Mitochondrion</location>
    </subcellularLocation>
</comment>
<dbReference type="Proteomes" id="UP000828390">
    <property type="component" value="Unassembled WGS sequence"/>
</dbReference>
<reference evidence="10" key="1">
    <citation type="journal article" date="2019" name="bioRxiv">
        <title>The Genome of the Zebra Mussel, Dreissena polymorpha: A Resource for Invasive Species Research.</title>
        <authorList>
            <person name="McCartney M.A."/>
            <person name="Auch B."/>
            <person name="Kono T."/>
            <person name="Mallez S."/>
            <person name="Zhang Y."/>
            <person name="Obille A."/>
            <person name="Becker A."/>
            <person name="Abrahante J.E."/>
            <person name="Garbe J."/>
            <person name="Badalamenti J.P."/>
            <person name="Herman A."/>
            <person name="Mangelson H."/>
            <person name="Liachko I."/>
            <person name="Sullivan S."/>
            <person name="Sone E.D."/>
            <person name="Koren S."/>
            <person name="Silverstein K.A.T."/>
            <person name="Beckman K.B."/>
            <person name="Gohl D.M."/>
        </authorList>
    </citation>
    <scope>NUCLEOTIDE SEQUENCE</scope>
    <source>
        <strain evidence="10">Duluth1</strain>
        <tissue evidence="10">Whole animal</tissue>
    </source>
</reference>
<dbReference type="FunFam" id="3.30.160.20:FF:000037">
    <property type="entry name" value="39S ribosomal protein L44, mitochondrial"/>
    <property type="match status" value="1"/>
</dbReference>
<dbReference type="Gene3D" id="1.10.1520.10">
    <property type="entry name" value="Ribonuclease III domain"/>
    <property type="match status" value="1"/>
</dbReference>
<evidence type="ECO:0000256" key="4">
    <source>
        <dbReference type="ARBA" id="ARBA00023128"/>
    </source>
</evidence>
<reference evidence="10" key="2">
    <citation type="submission" date="2020-11" db="EMBL/GenBank/DDBJ databases">
        <authorList>
            <person name="McCartney M.A."/>
            <person name="Auch B."/>
            <person name="Kono T."/>
            <person name="Mallez S."/>
            <person name="Becker A."/>
            <person name="Gohl D.M."/>
            <person name="Silverstein K.A.T."/>
            <person name="Koren S."/>
            <person name="Bechman K.B."/>
            <person name="Herman A."/>
            <person name="Abrahante J.E."/>
            <person name="Garbe J."/>
        </authorList>
    </citation>
    <scope>NUCLEOTIDE SEQUENCE</scope>
    <source>
        <strain evidence="10">Duluth1</strain>
        <tissue evidence="10">Whole animal</tissue>
    </source>
</reference>
<dbReference type="InterPro" id="IPR055189">
    <property type="entry name" value="RM44_endonuclase"/>
</dbReference>
<dbReference type="GO" id="GO:0005840">
    <property type="term" value="C:ribosome"/>
    <property type="evidence" value="ECO:0007669"/>
    <property type="project" value="UniProtKB-KW"/>
</dbReference>
<evidence type="ECO:0000256" key="2">
    <source>
        <dbReference type="ARBA" id="ARBA00022946"/>
    </source>
</evidence>
<dbReference type="SUPFAM" id="SSF69065">
    <property type="entry name" value="RNase III domain-like"/>
    <property type="match status" value="1"/>
</dbReference>
<dbReference type="GO" id="GO:0005739">
    <property type="term" value="C:mitochondrion"/>
    <property type="evidence" value="ECO:0007669"/>
    <property type="project" value="UniProtKB-SubCell"/>
</dbReference>
<dbReference type="SUPFAM" id="SSF54768">
    <property type="entry name" value="dsRNA-binding domain-like"/>
    <property type="match status" value="1"/>
</dbReference>
<comment type="caution">
    <text evidence="10">The sequence shown here is derived from an EMBL/GenBank/DDBJ whole genome shotgun (WGS) entry which is preliminary data.</text>
</comment>
<dbReference type="InterPro" id="IPR044444">
    <property type="entry name" value="Ribosomal_mL44_DSRM_metazoa"/>
</dbReference>
<accession>A0A9D4NAC2</accession>
<evidence type="ECO:0000259" key="9">
    <source>
        <dbReference type="Pfam" id="PF22935"/>
    </source>
</evidence>
<evidence type="ECO:0000313" key="10">
    <source>
        <dbReference type="EMBL" id="KAH3890858.1"/>
    </source>
</evidence>
<dbReference type="AlphaFoldDB" id="A0A9D4NAC2"/>
<evidence type="ECO:0000256" key="3">
    <source>
        <dbReference type="ARBA" id="ARBA00022980"/>
    </source>
</evidence>
<evidence type="ECO:0000256" key="7">
    <source>
        <dbReference type="ARBA" id="ARBA00035187"/>
    </source>
</evidence>
<dbReference type="Pfam" id="PF22892">
    <property type="entry name" value="DSRM_MRPL44"/>
    <property type="match status" value="1"/>
</dbReference>
<gene>
    <name evidence="10" type="ORF">DPMN_014947</name>
</gene>
<proteinExistence type="inferred from homology"/>
<keyword evidence="4" id="KW-0496">Mitochondrion</keyword>
<dbReference type="Gene3D" id="3.30.160.20">
    <property type="match status" value="1"/>
</dbReference>
<keyword evidence="11" id="KW-1185">Reference proteome</keyword>
<comment type="similarity">
    <text evidence="6">Belongs to the ribonuclease III family. Mitochondrion-specific ribosomal protein mL44 subfamily.</text>
</comment>
<dbReference type="GO" id="GO:0006396">
    <property type="term" value="P:RNA processing"/>
    <property type="evidence" value="ECO:0007669"/>
    <property type="project" value="InterPro"/>
</dbReference>
<dbReference type="Pfam" id="PF22935">
    <property type="entry name" value="RM44_endonuclase"/>
    <property type="match status" value="1"/>
</dbReference>
<evidence type="ECO:0000259" key="8">
    <source>
        <dbReference type="Pfam" id="PF22892"/>
    </source>
</evidence>
<organism evidence="10 11">
    <name type="scientific">Dreissena polymorpha</name>
    <name type="common">Zebra mussel</name>
    <name type="synonym">Mytilus polymorpha</name>
    <dbReference type="NCBI Taxonomy" id="45954"/>
    <lineage>
        <taxon>Eukaryota</taxon>
        <taxon>Metazoa</taxon>
        <taxon>Spiralia</taxon>
        <taxon>Lophotrochozoa</taxon>
        <taxon>Mollusca</taxon>
        <taxon>Bivalvia</taxon>
        <taxon>Autobranchia</taxon>
        <taxon>Heteroconchia</taxon>
        <taxon>Euheterodonta</taxon>
        <taxon>Imparidentia</taxon>
        <taxon>Neoheterodontei</taxon>
        <taxon>Myida</taxon>
        <taxon>Dreissenoidea</taxon>
        <taxon>Dreissenidae</taxon>
        <taxon>Dreissena</taxon>
    </lineage>
</organism>
<keyword evidence="3" id="KW-0689">Ribosomal protein</keyword>
<sequence>MCVAAQKYVNTVTYAPKYTSSRRKVAYLKELYRRKLEVGPDEVKHPSAFGCWNHASEVYAFGKRLGEEFDEQKLAQAFIQKSFVESEKEKQKNLGLLLDVNVEDNTKLAHEGRILASDFVKAYLRYSYPHLFEEGICAIHDFLMSHSTLFHVASNLGVRDLIQSPTYPPSEEDYITTLMAVIGALTHSDLSAANNDHDVTNTKKGLSRAELFVLDFLVPQLIGRDVMEMWELANPMGLLVGLLRARGLGQPEPRMLWDAAKNTIMPVYNVGIYVDKKLIGKSPGETAAIAEEMAARDTLRNLLGMSNSRSPLQLGDQARHLQLDYRLRNASVQEVTSV</sequence>
<evidence type="ECO:0000256" key="6">
    <source>
        <dbReference type="ARBA" id="ARBA00024034"/>
    </source>
</evidence>
<evidence type="ECO:0000256" key="5">
    <source>
        <dbReference type="ARBA" id="ARBA00023274"/>
    </source>
</evidence>
<feature type="domain" description="Large ribosomal subunit protein mL44 dsRNA binding" evidence="8">
    <location>
        <begin position="230"/>
        <end position="334"/>
    </location>
</feature>
<keyword evidence="5" id="KW-0687">Ribonucleoprotein</keyword>
<dbReference type="GO" id="GO:0004525">
    <property type="term" value="F:ribonuclease III activity"/>
    <property type="evidence" value="ECO:0007669"/>
    <property type="project" value="InterPro"/>
</dbReference>
<protein>
    <recommendedName>
        <fullName evidence="7">Large ribosomal subunit protein mL44</fullName>
    </recommendedName>
</protein>
<dbReference type="CDD" id="cd19874">
    <property type="entry name" value="DSRM_MRPL44"/>
    <property type="match status" value="1"/>
</dbReference>
<keyword evidence="2" id="KW-0809">Transit peptide</keyword>
<dbReference type="InterPro" id="IPR036389">
    <property type="entry name" value="RNase_III_sf"/>
</dbReference>
<dbReference type="GO" id="GO:1990904">
    <property type="term" value="C:ribonucleoprotein complex"/>
    <property type="evidence" value="ECO:0007669"/>
    <property type="project" value="UniProtKB-KW"/>
</dbReference>
<dbReference type="EMBL" id="JAIWYP010000001">
    <property type="protein sequence ID" value="KAH3890858.1"/>
    <property type="molecule type" value="Genomic_DNA"/>
</dbReference>
<dbReference type="GO" id="GO:0003725">
    <property type="term" value="F:double-stranded RNA binding"/>
    <property type="evidence" value="ECO:0007669"/>
    <property type="project" value="InterPro"/>
</dbReference>